<gene>
    <name evidence="4" type="primary">mob</name>
</gene>
<feature type="region of interest" description="Disordered" evidence="3">
    <location>
        <begin position="444"/>
        <end position="470"/>
    </location>
</feature>
<dbReference type="GO" id="GO:0003677">
    <property type="term" value="F:DNA binding"/>
    <property type="evidence" value="ECO:0007669"/>
    <property type="project" value="InterPro"/>
</dbReference>
<evidence type="ECO:0000256" key="3">
    <source>
        <dbReference type="SAM" id="MobiDB-lite"/>
    </source>
</evidence>
<sequence length="470" mass="54691">MQGMDRRMPKSLAEHVQMKFGITCYTIYECSYHPCVMIVPKSGGVLMANVQKYTKANVQGLSIHWDRKTEIHTNKDIDVERSHLNYDLCEKEGDSLSRLNDRLEEVHCLNRKDVKQCASWVVTLPEELKEKSEAEQREFFEKTYEFLTDRYGGEKNVICANVHNDETTPHMHFAFVPVAYDPKKDRDRVCAKKVVSRKDLQSFHGDLDAFLKAELPHIYQGGILNDKTIGIDTVKDLKKHSEEIQNQKQQQKADATAEMKVFKEPKELLKKIEASAKKTVFGDKIALPSKDFDKLKDLSVSSMKIQHQAEKRLSAANEKIEELEEKYYKADLRADNAEFQFGLLEKEVDKLKEHRQDAIIYKSMLKDINKDLEISDTEKKGRLILYNLENGHKPKNQKEGEQWLSILEKNKEEKTIPQKRLEGFIERLKEFLDKILGKDKKFSLSGLKRQSEQSKQTRRPKTQKNRDIEL</sequence>
<geneLocation type="plasmid" evidence="4">
    <name>pBMY1</name>
</geneLocation>
<feature type="coiled-coil region" evidence="2">
    <location>
        <begin position="306"/>
        <end position="354"/>
    </location>
</feature>
<evidence type="ECO:0000313" key="4">
    <source>
        <dbReference type="EMBL" id="CAB88024.1"/>
    </source>
</evidence>
<dbReference type="EMBL" id="AJ243967">
    <property type="protein sequence ID" value="CAB88024.1"/>
    <property type="molecule type" value="Genomic_DNA"/>
</dbReference>
<reference evidence="4" key="1">
    <citation type="journal article" date="2000" name="Plasmid">
        <title>Molecular analysis of two rolling-circle replicating cryptic plasmids, pBMYdx and pBMY1, from the soil gram-positive Bacillus mycoides.</title>
        <authorList>
            <person name="Di Franco C."/>
            <person name="Pisaneschi G."/>
            <person name="Beccari E."/>
        </authorList>
    </citation>
    <scope>NUCLEOTIDE SEQUENCE [LARGE SCALE GENOMIC DNA]</scope>
    <source>
        <strain evidence="4">Sin96</strain>
        <plasmid evidence="4">pBMY1</plasmid>
    </source>
</reference>
<dbReference type="Pfam" id="PF01076">
    <property type="entry name" value="Mob_Pre"/>
    <property type="match status" value="1"/>
</dbReference>
<name>Q9L4E7_BACMY</name>
<organism evidence="4">
    <name type="scientific">Bacillus mycoides</name>
    <dbReference type="NCBI Taxonomy" id="1405"/>
    <lineage>
        <taxon>Bacteria</taxon>
        <taxon>Bacillati</taxon>
        <taxon>Bacillota</taxon>
        <taxon>Bacilli</taxon>
        <taxon>Bacillales</taxon>
        <taxon>Bacillaceae</taxon>
        <taxon>Bacillus</taxon>
        <taxon>Bacillus cereus group</taxon>
    </lineage>
</organism>
<dbReference type="InterPro" id="IPR001668">
    <property type="entry name" value="Mob_Pre"/>
</dbReference>
<comment type="similarity">
    <text evidence="1">Belongs to the plasmid mobilization pre family.</text>
</comment>
<protein>
    <submittedName>
        <fullName evidence="4">Putative MOB protein</fullName>
    </submittedName>
</protein>
<dbReference type="NCBIfam" id="NF041497">
    <property type="entry name" value="MobV"/>
    <property type="match status" value="1"/>
</dbReference>
<proteinExistence type="inferred from homology"/>
<evidence type="ECO:0000256" key="1">
    <source>
        <dbReference type="ARBA" id="ARBA00010657"/>
    </source>
</evidence>
<keyword evidence="2" id="KW-0175">Coiled coil</keyword>
<dbReference type="GO" id="GO:0006310">
    <property type="term" value="P:DNA recombination"/>
    <property type="evidence" value="ECO:0007669"/>
    <property type="project" value="InterPro"/>
</dbReference>
<dbReference type="Gene3D" id="3.30.930.30">
    <property type="match status" value="1"/>
</dbReference>
<dbReference type="AlphaFoldDB" id="Q9L4E7"/>
<keyword evidence="4" id="KW-0614">Plasmid</keyword>
<evidence type="ECO:0000256" key="2">
    <source>
        <dbReference type="SAM" id="Coils"/>
    </source>
</evidence>
<dbReference type="CDD" id="cd17242">
    <property type="entry name" value="MobM_relaxase"/>
    <property type="match status" value="1"/>
</dbReference>
<accession>Q9L4E7</accession>